<dbReference type="EMBL" id="JAJUOL010000417">
    <property type="protein sequence ID" value="MCH3852819.1"/>
    <property type="molecule type" value="Genomic_DNA"/>
</dbReference>
<name>A0AAW5EIY1_CAMJU</name>
<evidence type="ECO:0008006" key="3">
    <source>
        <dbReference type="Google" id="ProtNLM"/>
    </source>
</evidence>
<dbReference type="Proteomes" id="UP001199644">
    <property type="component" value="Unassembled WGS sequence"/>
</dbReference>
<sequence>MLAFFKGLGIGFLCLVLFVAGVIFNVEFLNKNKTTQTLNFSRSIETSMEAKPDIF</sequence>
<comment type="caution">
    <text evidence="1">The sequence shown here is derived from an EMBL/GenBank/DDBJ whole genome shotgun (WGS) entry which is preliminary data.</text>
</comment>
<dbReference type="AlphaFoldDB" id="A0AAW5EIY1"/>
<evidence type="ECO:0000313" key="1">
    <source>
        <dbReference type="EMBL" id="MCH3852819.1"/>
    </source>
</evidence>
<evidence type="ECO:0000313" key="2">
    <source>
        <dbReference type="Proteomes" id="UP001199644"/>
    </source>
</evidence>
<protein>
    <recommendedName>
        <fullName evidence="3">DUF4006 family protein</fullName>
    </recommendedName>
</protein>
<proteinExistence type="predicted"/>
<gene>
    <name evidence="1" type="ORF">LZC39_12035</name>
</gene>
<accession>A0AAW5EIY1</accession>
<feature type="non-terminal residue" evidence="1">
    <location>
        <position position="55"/>
    </location>
</feature>
<reference evidence="1" key="1">
    <citation type="submission" date="2021-12" db="EMBL/GenBank/DDBJ databases">
        <title>Prevalence of phenicol resistance gene fexA in Campylobacter isolated from poultry supply chain.</title>
        <authorList>
            <person name="Tang B."/>
            <person name="Zheng X."/>
            <person name="Lin J."/>
            <person name="Lin R."/>
            <person name="Yang H."/>
            <person name="Shen Z."/>
            <person name="Xia F."/>
        </authorList>
    </citation>
    <scope>NUCLEOTIDE SEQUENCE</scope>
    <source>
        <strain evidence="1">CJHN2011004</strain>
    </source>
</reference>
<organism evidence="1 2">
    <name type="scientific">Campylobacter jejuni</name>
    <dbReference type="NCBI Taxonomy" id="197"/>
    <lineage>
        <taxon>Bacteria</taxon>
        <taxon>Pseudomonadati</taxon>
        <taxon>Campylobacterota</taxon>
        <taxon>Epsilonproteobacteria</taxon>
        <taxon>Campylobacterales</taxon>
        <taxon>Campylobacteraceae</taxon>
        <taxon>Campylobacter</taxon>
    </lineage>
</organism>